<dbReference type="PANTHER" id="PTHR43429">
    <property type="entry name" value="PYRIDINE NUCLEOTIDE-DISULFIDE OXIDOREDUCTASE DOMAIN-CONTAINING"/>
    <property type="match status" value="1"/>
</dbReference>
<dbReference type="AlphaFoldDB" id="A0A081BZT6"/>
<organism evidence="9">
    <name type="scientific">Vecturithrix granuli</name>
    <dbReference type="NCBI Taxonomy" id="1499967"/>
    <lineage>
        <taxon>Bacteria</taxon>
        <taxon>Candidatus Moduliflexota</taxon>
        <taxon>Candidatus Vecturitrichia</taxon>
        <taxon>Candidatus Vecturitrichales</taxon>
        <taxon>Candidatus Vecturitrichaceae</taxon>
        <taxon>Candidatus Vecturithrix</taxon>
    </lineage>
</organism>
<dbReference type="PRINTS" id="PR00411">
    <property type="entry name" value="PNDRDTASEI"/>
</dbReference>
<dbReference type="InterPro" id="IPR036188">
    <property type="entry name" value="FAD/NAD-bd_sf"/>
</dbReference>
<dbReference type="PRINTS" id="PR00368">
    <property type="entry name" value="FADPNR"/>
</dbReference>
<dbReference type="Pfam" id="PF07992">
    <property type="entry name" value="Pyr_redox_2"/>
    <property type="match status" value="1"/>
</dbReference>
<keyword evidence="10" id="KW-1185">Reference proteome</keyword>
<dbReference type="eggNOG" id="COG0446">
    <property type="taxonomic scope" value="Bacteria"/>
</dbReference>
<dbReference type="InterPro" id="IPR050260">
    <property type="entry name" value="FAD-bd_OxRdtase"/>
</dbReference>
<gene>
    <name evidence="9" type="ORF">U27_04808</name>
</gene>
<evidence type="ECO:0000259" key="7">
    <source>
        <dbReference type="Pfam" id="PF02852"/>
    </source>
</evidence>
<dbReference type="SUPFAM" id="SSF55424">
    <property type="entry name" value="FAD/NAD-linked reductases, dimerisation (C-terminal) domain"/>
    <property type="match status" value="1"/>
</dbReference>
<comment type="similarity">
    <text evidence="2">Belongs to the class-III pyridine nucleotide-disulfide oxidoreductase family.</text>
</comment>
<dbReference type="Gene3D" id="3.50.50.60">
    <property type="entry name" value="FAD/NAD(P)-binding domain"/>
    <property type="match status" value="2"/>
</dbReference>
<keyword evidence="4" id="KW-0274">FAD</keyword>
<dbReference type="HOGENOM" id="CLU_003291_1_3_0"/>
<dbReference type="EMBL" id="DF820466">
    <property type="protein sequence ID" value="GAK57841.1"/>
    <property type="molecule type" value="Genomic_DNA"/>
</dbReference>
<evidence type="ECO:0000256" key="3">
    <source>
        <dbReference type="ARBA" id="ARBA00022630"/>
    </source>
</evidence>
<dbReference type="InterPro" id="IPR023753">
    <property type="entry name" value="FAD/NAD-binding_dom"/>
</dbReference>
<reference evidence="9" key="1">
    <citation type="journal article" date="2015" name="PeerJ">
        <title>First genomic representation of candidate bacterial phylum KSB3 points to enhanced environmental sensing as a trigger of wastewater bulking.</title>
        <authorList>
            <person name="Sekiguchi Y."/>
            <person name="Ohashi A."/>
            <person name="Parks D.H."/>
            <person name="Yamauchi T."/>
            <person name="Tyson G.W."/>
            <person name="Hugenholtz P."/>
        </authorList>
    </citation>
    <scope>NUCLEOTIDE SEQUENCE [LARGE SCALE GENOMIC DNA]</scope>
</reference>
<feature type="domain" description="FAD/NAD(P)-binding" evidence="8">
    <location>
        <begin position="9"/>
        <end position="299"/>
    </location>
</feature>
<dbReference type="STRING" id="1499967.U27_04808"/>
<dbReference type="SUPFAM" id="SSF51905">
    <property type="entry name" value="FAD/NAD(P)-binding domain"/>
    <property type="match status" value="2"/>
</dbReference>
<evidence type="ECO:0000256" key="1">
    <source>
        <dbReference type="ARBA" id="ARBA00001974"/>
    </source>
</evidence>
<dbReference type="PANTHER" id="PTHR43429:SF1">
    <property type="entry name" value="NAD(P)H SULFUR OXIDOREDUCTASE (COA-DEPENDENT)"/>
    <property type="match status" value="1"/>
</dbReference>
<protein>
    <submittedName>
        <fullName evidence="9">FAD-dependent pyridine nucleotide-disulphide oxidoreductase</fullName>
    </submittedName>
</protein>
<dbReference type="InterPro" id="IPR016156">
    <property type="entry name" value="FAD/NAD-linked_Rdtase_dimer_sf"/>
</dbReference>
<name>A0A081BZT6_VECG1</name>
<comment type="cofactor">
    <cofactor evidence="1">
        <name>FAD</name>
        <dbReference type="ChEBI" id="CHEBI:57692"/>
    </cofactor>
</comment>
<feature type="domain" description="Pyridine nucleotide-disulphide oxidoreductase dimerisation" evidence="7">
    <location>
        <begin position="340"/>
        <end position="441"/>
    </location>
</feature>
<accession>A0A081BZT6</accession>
<evidence type="ECO:0000256" key="4">
    <source>
        <dbReference type="ARBA" id="ARBA00022827"/>
    </source>
</evidence>
<dbReference type="GO" id="GO:0016491">
    <property type="term" value="F:oxidoreductase activity"/>
    <property type="evidence" value="ECO:0007669"/>
    <property type="project" value="UniProtKB-KW"/>
</dbReference>
<evidence type="ECO:0000256" key="2">
    <source>
        <dbReference type="ARBA" id="ARBA00009130"/>
    </source>
</evidence>
<keyword evidence="6" id="KW-0676">Redox-active center</keyword>
<evidence type="ECO:0000256" key="5">
    <source>
        <dbReference type="ARBA" id="ARBA00023002"/>
    </source>
</evidence>
<keyword evidence="3" id="KW-0285">Flavoprotein</keyword>
<keyword evidence="5" id="KW-0560">Oxidoreductase</keyword>
<evidence type="ECO:0000313" key="10">
    <source>
        <dbReference type="Proteomes" id="UP000030661"/>
    </source>
</evidence>
<evidence type="ECO:0000313" key="9">
    <source>
        <dbReference type="EMBL" id="GAK57841.1"/>
    </source>
</evidence>
<dbReference type="InterPro" id="IPR004099">
    <property type="entry name" value="Pyr_nucl-diS_OxRdtase_dimer"/>
</dbReference>
<evidence type="ECO:0000259" key="8">
    <source>
        <dbReference type="Pfam" id="PF07992"/>
    </source>
</evidence>
<proteinExistence type="inferred from homology"/>
<evidence type="ECO:0000256" key="6">
    <source>
        <dbReference type="ARBA" id="ARBA00023284"/>
    </source>
</evidence>
<dbReference type="Pfam" id="PF02852">
    <property type="entry name" value="Pyr_redox_dim"/>
    <property type="match status" value="1"/>
</dbReference>
<dbReference type="Proteomes" id="UP000030661">
    <property type="component" value="Unassembled WGS sequence"/>
</dbReference>
<sequence length="460" mass="49789">MNTKTQKRQFVVIGGVAAGMSAASAIKRSDPSIEVVVLEKGEFVAYNACSLPYYISNVMPDHRQLLDLTYEQARQEYQIEVLTRHEAMAIVPAKNVVIVLDRETGEEKTFAYDGLMIATGGVPIALPVPGINLPNIFQLRTLANGLEVKQYITEHIPEKATIIGGGYIGLEMAEACRTLGMDVTILEKFGSLLGTMGNDVTQLVEDHLREQRVRIMKSVAVNAFEEVEGKCAYVLVDGEKQRIETDIVIIAIGVRPEVALARGAGIEIGDTGAIAVNAQAQTSIDNIYAGGDCTEVTHLVSGEKVYVASGTVARKLGRTAGKNFVVPGSYTFKGVVGTMATKVFELEIARTGLTLMEAKRLGFDAITSTITADSRVRTYPGNQQIMVSFIMDRKSKRLLGAEMTGKEGVVKRIDVLAAALHHQMTVQAISQLDLSYAPPFSAPWDPILIAANASIKRLSQ</sequence>